<protein>
    <submittedName>
        <fullName evidence="2">TfoX/Sxy family protein</fullName>
    </submittedName>
</protein>
<comment type="caution">
    <text evidence="2">The sequence shown here is derived from an EMBL/GenBank/DDBJ whole genome shotgun (WGS) entry which is preliminary data.</text>
</comment>
<feature type="domain" description="TfoX N-terminal" evidence="1">
    <location>
        <begin position="13"/>
        <end position="105"/>
    </location>
</feature>
<accession>A0ABT6X5Z6</accession>
<evidence type="ECO:0000313" key="2">
    <source>
        <dbReference type="EMBL" id="MDI9233540.1"/>
    </source>
</evidence>
<organism evidence="2 3">
    <name type="scientific">Limnohabitans lacus</name>
    <dbReference type="NCBI Taxonomy" id="3045173"/>
    <lineage>
        <taxon>Bacteria</taxon>
        <taxon>Pseudomonadati</taxon>
        <taxon>Pseudomonadota</taxon>
        <taxon>Betaproteobacteria</taxon>
        <taxon>Burkholderiales</taxon>
        <taxon>Comamonadaceae</taxon>
        <taxon>Limnohabitans</taxon>
    </lineage>
</organism>
<evidence type="ECO:0000313" key="3">
    <source>
        <dbReference type="Proteomes" id="UP001431902"/>
    </source>
</evidence>
<dbReference type="RefSeq" id="WP_283223941.1">
    <property type="nucleotide sequence ID" value="NZ_JASGBH010000004.1"/>
</dbReference>
<dbReference type="EMBL" id="JASGBH010000004">
    <property type="protein sequence ID" value="MDI9233540.1"/>
    <property type="molecule type" value="Genomic_DNA"/>
</dbReference>
<dbReference type="Gene3D" id="3.30.1460.30">
    <property type="entry name" value="YgaC/TfoX-N like chaperone"/>
    <property type="match status" value="1"/>
</dbReference>
<dbReference type="Pfam" id="PF04993">
    <property type="entry name" value="TfoX_N"/>
    <property type="match status" value="1"/>
</dbReference>
<evidence type="ECO:0000259" key="1">
    <source>
        <dbReference type="Pfam" id="PF04993"/>
    </source>
</evidence>
<proteinExistence type="predicted"/>
<reference evidence="2" key="1">
    <citation type="submission" date="2023-05" db="EMBL/GenBank/DDBJ databases">
        <title>Limnohabitans sp. strain HM2-2 Genome sequencing and assembly.</title>
        <authorList>
            <person name="Jung Y."/>
        </authorList>
    </citation>
    <scope>NUCLEOTIDE SEQUENCE</scope>
    <source>
        <strain evidence="2">HM2-2</strain>
    </source>
</reference>
<keyword evidence="3" id="KW-1185">Reference proteome</keyword>
<gene>
    <name evidence="2" type="ORF">QLQ16_06795</name>
</gene>
<sequence length="129" mass="14833">MANSNEFIDFLHEVFEDLGPIQAKRMFGGYGIYHDGLMFGLVVANQLYLKVDDENRHFFEAQKLGPFVFAMKGKPVKLSYHLAPEAIMDERELAAMWARRSWNAALRAQSLKVLQSERAKGRRKKFPLA</sequence>
<dbReference type="SUPFAM" id="SSF159894">
    <property type="entry name" value="YgaC/TfoX-N like"/>
    <property type="match status" value="1"/>
</dbReference>
<dbReference type="Proteomes" id="UP001431902">
    <property type="component" value="Unassembled WGS sequence"/>
</dbReference>
<dbReference type="InterPro" id="IPR047525">
    <property type="entry name" value="TfoX-like"/>
</dbReference>
<dbReference type="PANTHER" id="PTHR36121:SF1">
    <property type="entry name" value="PROTEIN SXY"/>
    <property type="match status" value="1"/>
</dbReference>
<dbReference type="PANTHER" id="PTHR36121">
    <property type="entry name" value="PROTEIN SXY"/>
    <property type="match status" value="1"/>
</dbReference>
<name>A0ABT6X5Z6_9BURK</name>
<dbReference type="InterPro" id="IPR007076">
    <property type="entry name" value="TfoX_N"/>
</dbReference>